<evidence type="ECO:0000313" key="1">
    <source>
        <dbReference type="EMBL" id="CAH2107086.1"/>
    </source>
</evidence>
<keyword evidence="2" id="KW-1185">Reference proteome</keyword>
<dbReference type="Proteomes" id="UP001153954">
    <property type="component" value="Unassembled WGS sequence"/>
</dbReference>
<sequence length="104" mass="11504">MGQNSFPDGFSRLTTVHLLRFGGNETEDTNTASNVRGKETGGRAHTLLVGSDTRASRRSSLLSRVRFPVRIYDPCAAGVRCGGRYCHTFYSNNFALLTYVSRII</sequence>
<reference evidence="1" key="1">
    <citation type="submission" date="2022-03" db="EMBL/GenBank/DDBJ databases">
        <authorList>
            <person name="Tunstrom K."/>
        </authorList>
    </citation>
    <scope>NUCLEOTIDE SEQUENCE</scope>
</reference>
<accession>A0AAU9VA72</accession>
<proteinExistence type="predicted"/>
<protein>
    <submittedName>
        <fullName evidence="1">Uncharacterized protein</fullName>
    </submittedName>
</protein>
<comment type="caution">
    <text evidence="1">The sequence shown here is derived from an EMBL/GenBank/DDBJ whole genome shotgun (WGS) entry which is preliminary data.</text>
</comment>
<dbReference type="AlphaFoldDB" id="A0AAU9VA72"/>
<dbReference type="EMBL" id="CAKOGL010000030">
    <property type="protein sequence ID" value="CAH2107086.1"/>
    <property type="molecule type" value="Genomic_DNA"/>
</dbReference>
<organism evidence="1 2">
    <name type="scientific">Euphydryas editha</name>
    <name type="common">Edith's checkerspot</name>
    <dbReference type="NCBI Taxonomy" id="104508"/>
    <lineage>
        <taxon>Eukaryota</taxon>
        <taxon>Metazoa</taxon>
        <taxon>Ecdysozoa</taxon>
        <taxon>Arthropoda</taxon>
        <taxon>Hexapoda</taxon>
        <taxon>Insecta</taxon>
        <taxon>Pterygota</taxon>
        <taxon>Neoptera</taxon>
        <taxon>Endopterygota</taxon>
        <taxon>Lepidoptera</taxon>
        <taxon>Glossata</taxon>
        <taxon>Ditrysia</taxon>
        <taxon>Papilionoidea</taxon>
        <taxon>Nymphalidae</taxon>
        <taxon>Nymphalinae</taxon>
        <taxon>Euphydryas</taxon>
    </lineage>
</organism>
<gene>
    <name evidence="1" type="ORF">EEDITHA_LOCUS21148</name>
</gene>
<name>A0AAU9VA72_EUPED</name>
<evidence type="ECO:0000313" key="2">
    <source>
        <dbReference type="Proteomes" id="UP001153954"/>
    </source>
</evidence>